<dbReference type="InterPro" id="IPR029045">
    <property type="entry name" value="ClpP/crotonase-like_dom_sf"/>
</dbReference>
<dbReference type="Proteomes" id="UP000008680">
    <property type="component" value="Chromosome"/>
</dbReference>
<dbReference type="Pfam" id="PF01972">
    <property type="entry name" value="SDH_protease"/>
    <property type="match status" value="1"/>
</dbReference>
<dbReference type="OrthoDB" id="146310at2157"/>
<dbReference type="PANTHER" id="PTHR35984">
    <property type="entry name" value="PERIPLASMIC SERINE PROTEASE"/>
    <property type="match status" value="1"/>
</dbReference>
<sequence>MNLIKGLDKNNGLDLILHAPGGDVGATESIIDYLYEVFNGDIRVIIPQIAMSGGTMIACSSKEIIMGKQSSLGPIDPQFNGIPAEIVIKEFYRAKNEISEKPETIPFWQTNISKYPPAFIILCENARKWSDEILDKSLRYAMFDGSDEEKINKIRLELGSHENTKSHGRHLSAKDCQELGLKISYLEDDDEFQDTVLSIHHACMNFFSINKDCCKIVANNDSKFFIQ</sequence>
<dbReference type="InterPro" id="IPR002825">
    <property type="entry name" value="Pept_S49_ser-pept_pro"/>
</dbReference>
<dbReference type="KEGG" id="mru:mru_2194"/>
<dbReference type="GO" id="GO:0016020">
    <property type="term" value="C:membrane"/>
    <property type="evidence" value="ECO:0007669"/>
    <property type="project" value="InterPro"/>
</dbReference>
<dbReference type="eggNOG" id="arCOG01911">
    <property type="taxonomic scope" value="Archaea"/>
</dbReference>
<dbReference type="RefSeq" id="WP_012956992.1">
    <property type="nucleotide sequence ID" value="NC_013790.1"/>
</dbReference>
<dbReference type="STRING" id="634498.mru_2194"/>
<dbReference type="GeneID" id="8771875"/>
<evidence type="ECO:0008006" key="3">
    <source>
        <dbReference type="Google" id="ProtNLM"/>
    </source>
</evidence>
<reference evidence="1 2" key="1">
    <citation type="journal article" date="2010" name="PLoS ONE">
        <title>The genome sequence of the rumen methanogen Methanobrevibacter ruminantium reveals new possibilities for controlling ruminant methane emissions.</title>
        <authorList>
            <person name="Leahy S.C."/>
            <person name="Kelly W.J."/>
            <person name="Altermann E."/>
            <person name="Ronimus R.S."/>
            <person name="Yeoman C.J."/>
            <person name="Pacheco D.M."/>
            <person name="Li D."/>
            <person name="Kong Z."/>
            <person name="McTavish S."/>
            <person name="Sang C."/>
            <person name="Lambie S.C."/>
            <person name="Janssen P.H."/>
            <person name="Dey D."/>
            <person name="Attwood G.T."/>
        </authorList>
    </citation>
    <scope>NUCLEOTIDE SEQUENCE [LARGE SCALE GENOMIC DNA]</scope>
    <source>
        <strain evidence="2">ATCC 35063 / DSM 1093 / JCM 13430 / OCM 146 / M1</strain>
    </source>
</reference>
<organism evidence="1 2">
    <name type="scientific">Methanobrevibacter ruminantium (strain ATCC 35063 / DSM 1093 / JCM 13430 / OCM 146 / M1)</name>
    <name type="common">Methanobacterium ruminantium</name>
    <dbReference type="NCBI Taxonomy" id="634498"/>
    <lineage>
        <taxon>Archaea</taxon>
        <taxon>Methanobacteriati</taxon>
        <taxon>Methanobacteriota</taxon>
        <taxon>Methanomada group</taxon>
        <taxon>Methanobacteria</taxon>
        <taxon>Methanobacteriales</taxon>
        <taxon>Methanobacteriaceae</taxon>
        <taxon>Methanobrevibacter</taxon>
    </lineage>
</organism>
<dbReference type="EMBL" id="CP001719">
    <property type="protein sequence ID" value="ADC48044.1"/>
    <property type="molecule type" value="Genomic_DNA"/>
</dbReference>
<accession>D3E1F9</accession>
<dbReference type="HOGENOM" id="CLU_080131_0_0_2"/>
<keyword evidence="2" id="KW-1185">Reference proteome</keyword>
<dbReference type="SUPFAM" id="SSF52096">
    <property type="entry name" value="ClpP/crotonase"/>
    <property type="match status" value="1"/>
</dbReference>
<dbReference type="Gene3D" id="3.90.226.10">
    <property type="entry name" value="2-enoyl-CoA Hydratase, Chain A, domain 1"/>
    <property type="match status" value="1"/>
</dbReference>
<dbReference type="AlphaFoldDB" id="D3E1F9"/>
<name>D3E1F9_METRM</name>
<proteinExistence type="predicted"/>
<dbReference type="PATRIC" id="fig|634498.28.peg.2195"/>
<gene>
    <name evidence="1" type="ordered locus">mru_2194</name>
</gene>
<dbReference type="PANTHER" id="PTHR35984:SF1">
    <property type="entry name" value="PERIPLASMIC SERINE PROTEASE"/>
    <property type="match status" value="1"/>
</dbReference>
<evidence type="ECO:0000313" key="1">
    <source>
        <dbReference type="EMBL" id="ADC48044.1"/>
    </source>
</evidence>
<protein>
    <recommendedName>
        <fullName evidence="3">Serine dehydrogenase proteinase</fullName>
    </recommendedName>
</protein>
<evidence type="ECO:0000313" key="2">
    <source>
        <dbReference type="Proteomes" id="UP000008680"/>
    </source>
</evidence>